<reference evidence="2" key="1">
    <citation type="journal article" date="2014" name="Int. J. Syst. Evol. Microbiol.">
        <title>Complete genome sequence of Corynebacterium casei LMG S-19264T (=DSM 44701T), isolated from a smear-ripened cheese.</title>
        <authorList>
            <consortium name="US DOE Joint Genome Institute (JGI-PGF)"/>
            <person name="Walter F."/>
            <person name="Albersmeier A."/>
            <person name="Kalinowski J."/>
            <person name="Ruckert C."/>
        </authorList>
    </citation>
    <scope>NUCLEOTIDE SEQUENCE</scope>
    <source>
        <strain evidence="2">CGMCC 1.15343</strain>
    </source>
</reference>
<accession>A0A916U5Z7</accession>
<dbReference type="RefSeq" id="WP_188626108.1">
    <property type="nucleotide sequence ID" value="NZ_BMIL01000004.1"/>
</dbReference>
<proteinExistence type="predicted"/>
<dbReference type="InterPro" id="IPR023459">
    <property type="entry name" value="Tscrpt_elong_fac_GreA/B_fam"/>
</dbReference>
<gene>
    <name evidence="2" type="ORF">GCM10011387_13470</name>
</gene>
<dbReference type="Proteomes" id="UP000651668">
    <property type="component" value="Unassembled WGS sequence"/>
</dbReference>
<dbReference type="SUPFAM" id="SSF54534">
    <property type="entry name" value="FKBP-like"/>
    <property type="match status" value="1"/>
</dbReference>
<protein>
    <recommendedName>
        <fullName evidence="1">Transcription elongation factor GreA/GreB C-terminal domain-containing protein</fullName>
    </recommendedName>
</protein>
<sequence>MNTTAINTEATNAIILTTGMFDLLKDQIRRKKLPHHNEVMLVEQLRNAKQVLRKDLPDNVVDINRSVQLADVESGEKFTYNFVAPDKAKPKHKTVSILSPIGLALIGYAEGTELSWEMDNGIRQYRIEQVTAM</sequence>
<reference evidence="2" key="2">
    <citation type="submission" date="2020-09" db="EMBL/GenBank/DDBJ databases">
        <authorList>
            <person name="Sun Q."/>
            <person name="Zhou Y."/>
        </authorList>
    </citation>
    <scope>NUCLEOTIDE SEQUENCE</scope>
    <source>
        <strain evidence="2">CGMCC 1.15343</strain>
    </source>
</reference>
<dbReference type="PANTHER" id="PTHR30437">
    <property type="entry name" value="TRANSCRIPTION ELONGATION FACTOR GREA"/>
    <property type="match status" value="1"/>
</dbReference>
<dbReference type="GO" id="GO:0070063">
    <property type="term" value="F:RNA polymerase binding"/>
    <property type="evidence" value="ECO:0007669"/>
    <property type="project" value="InterPro"/>
</dbReference>
<dbReference type="GO" id="GO:0006354">
    <property type="term" value="P:DNA-templated transcription elongation"/>
    <property type="evidence" value="ECO:0007669"/>
    <property type="project" value="TreeGrafter"/>
</dbReference>
<comment type="caution">
    <text evidence="2">The sequence shown here is derived from an EMBL/GenBank/DDBJ whole genome shotgun (WGS) entry which is preliminary data.</text>
</comment>
<dbReference type="EMBL" id="BMIL01000004">
    <property type="protein sequence ID" value="GGC61150.1"/>
    <property type="molecule type" value="Genomic_DNA"/>
</dbReference>
<dbReference type="PANTHER" id="PTHR30437:SF5">
    <property type="entry name" value="REGULATOR OF NUCLEOSIDE DIPHOSPHATE KINASE"/>
    <property type="match status" value="1"/>
</dbReference>
<organism evidence="2 3">
    <name type="scientific">Pedobacter quisquiliarum</name>
    <dbReference type="NCBI Taxonomy" id="1834438"/>
    <lineage>
        <taxon>Bacteria</taxon>
        <taxon>Pseudomonadati</taxon>
        <taxon>Bacteroidota</taxon>
        <taxon>Sphingobacteriia</taxon>
        <taxon>Sphingobacteriales</taxon>
        <taxon>Sphingobacteriaceae</taxon>
        <taxon>Pedobacter</taxon>
    </lineage>
</organism>
<dbReference type="AlphaFoldDB" id="A0A916U5Z7"/>
<dbReference type="InterPro" id="IPR036953">
    <property type="entry name" value="GreA/GreB_C_sf"/>
</dbReference>
<name>A0A916U5Z7_9SPHI</name>
<dbReference type="Gene3D" id="3.10.50.30">
    <property type="entry name" value="Transcription elongation factor, GreA/GreB, C-terminal domain"/>
    <property type="match status" value="1"/>
</dbReference>
<evidence type="ECO:0000259" key="1">
    <source>
        <dbReference type="Pfam" id="PF01272"/>
    </source>
</evidence>
<evidence type="ECO:0000313" key="3">
    <source>
        <dbReference type="Proteomes" id="UP000651668"/>
    </source>
</evidence>
<dbReference type="Pfam" id="PF01272">
    <property type="entry name" value="GreA_GreB"/>
    <property type="match status" value="1"/>
</dbReference>
<keyword evidence="3" id="KW-1185">Reference proteome</keyword>
<dbReference type="GO" id="GO:0032784">
    <property type="term" value="P:regulation of DNA-templated transcription elongation"/>
    <property type="evidence" value="ECO:0007669"/>
    <property type="project" value="InterPro"/>
</dbReference>
<feature type="domain" description="Transcription elongation factor GreA/GreB C-terminal" evidence="1">
    <location>
        <begin position="57"/>
        <end position="131"/>
    </location>
</feature>
<evidence type="ECO:0000313" key="2">
    <source>
        <dbReference type="EMBL" id="GGC61150.1"/>
    </source>
</evidence>
<dbReference type="GO" id="GO:0003677">
    <property type="term" value="F:DNA binding"/>
    <property type="evidence" value="ECO:0007669"/>
    <property type="project" value="InterPro"/>
</dbReference>
<dbReference type="InterPro" id="IPR001437">
    <property type="entry name" value="Tscrpt_elong_fac_GreA/B_C"/>
</dbReference>